<proteinExistence type="inferred from homology"/>
<dbReference type="InterPro" id="IPR050223">
    <property type="entry name" value="D-isomer_2-hydroxyacid_DH"/>
</dbReference>
<evidence type="ECO:0000313" key="7">
    <source>
        <dbReference type="RefSeq" id="XP_014474193.1"/>
    </source>
</evidence>
<evidence type="ECO:0000259" key="5">
    <source>
        <dbReference type="Pfam" id="PF02826"/>
    </source>
</evidence>
<evidence type="ECO:0000259" key="4">
    <source>
        <dbReference type="Pfam" id="PF00389"/>
    </source>
</evidence>
<dbReference type="FunFam" id="3.40.50.720:FF:000026">
    <property type="entry name" value="Glyoxylate/hydroxypyruvate reductase B"/>
    <property type="match status" value="1"/>
</dbReference>
<evidence type="ECO:0000256" key="3">
    <source>
        <dbReference type="RuleBase" id="RU003719"/>
    </source>
</evidence>
<comment type="similarity">
    <text evidence="3">Belongs to the D-isomer specific 2-hydroxyacid dehydrogenase family.</text>
</comment>
<feature type="domain" description="D-isomer specific 2-hydroxyacid dehydrogenase catalytic" evidence="4">
    <location>
        <begin position="34"/>
        <end position="342"/>
    </location>
</feature>
<dbReference type="Pfam" id="PF00389">
    <property type="entry name" value="2-Hacid_dh"/>
    <property type="match status" value="1"/>
</dbReference>
<name>A0A6P3X7B5_DINQU</name>
<dbReference type="RefSeq" id="XP_014474193.1">
    <property type="nucleotide sequence ID" value="XM_014618707.1"/>
</dbReference>
<dbReference type="PANTHER" id="PTHR10996:SF119">
    <property type="entry name" value="FI03731P-RELATED"/>
    <property type="match status" value="1"/>
</dbReference>
<evidence type="ECO:0000256" key="2">
    <source>
        <dbReference type="ARBA" id="ARBA00073306"/>
    </source>
</evidence>
<dbReference type="GO" id="GO:0005829">
    <property type="term" value="C:cytosol"/>
    <property type="evidence" value="ECO:0007669"/>
    <property type="project" value="TreeGrafter"/>
</dbReference>
<dbReference type="GO" id="GO:0030267">
    <property type="term" value="F:glyoxylate reductase (NADPH) activity"/>
    <property type="evidence" value="ECO:0007669"/>
    <property type="project" value="TreeGrafter"/>
</dbReference>
<dbReference type="KEGG" id="dqu:106744195"/>
<accession>A0A6P3X7B5</accession>
<protein>
    <recommendedName>
        <fullName evidence="2">Glyoxylate reductase/hydroxypyruvate reductase</fullName>
    </recommendedName>
</protein>
<sequence length="346" mass="37859">MSISLVAFVCVIKCLRDTYMFRTMNLSVSLPRVLVTSNEAPAPGIDLLRNKCDITILPNAISTREQVLQALPGHDAVFLANHQNVNSEFLDIAGPNLKVVSTMSAGYDHLDIPEIKRRGIKVGHTPQVLSAAVAEVAVLLMLSAARRAHEGRLKLEQGQVEYRPQWLLGQDLQGSTVGIFGLGNIGQAIVKRLMGFEVGRFIYTGHSRKKAGDELGATFVSLDELLEQSDFLVVAAPLNNETRGLFNDNAFNKMKSTAVFVNIARGQIVKTDSLVRALRNKKIFAAGLDVTDPEPLPLDHELLKLPNVEILPHLGSSTLKTRNNMSIIAAQNILNGLEDKPLVYPL</sequence>
<dbReference type="InterPro" id="IPR036291">
    <property type="entry name" value="NAD(P)-bd_dom_sf"/>
</dbReference>
<dbReference type="SUPFAM" id="SSF52283">
    <property type="entry name" value="Formate/glycerate dehydrogenase catalytic domain-like"/>
    <property type="match status" value="1"/>
</dbReference>
<dbReference type="Gene3D" id="3.40.50.720">
    <property type="entry name" value="NAD(P)-binding Rossmann-like Domain"/>
    <property type="match status" value="2"/>
</dbReference>
<dbReference type="InterPro" id="IPR006140">
    <property type="entry name" value="D-isomer_DH_NAD-bd"/>
</dbReference>
<dbReference type="Pfam" id="PF02826">
    <property type="entry name" value="2-Hacid_dh_C"/>
    <property type="match status" value="1"/>
</dbReference>
<keyword evidence="1 3" id="KW-0560">Oxidoreductase</keyword>
<feature type="domain" description="D-isomer specific 2-hydroxyacid dehydrogenase NAD-binding" evidence="5">
    <location>
        <begin position="139"/>
        <end position="315"/>
    </location>
</feature>
<dbReference type="OrthoDB" id="298012at2759"/>
<dbReference type="GO" id="GO:0051287">
    <property type="term" value="F:NAD binding"/>
    <property type="evidence" value="ECO:0007669"/>
    <property type="project" value="InterPro"/>
</dbReference>
<dbReference type="SUPFAM" id="SSF51735">
    <property type="entry name" value="NAD(P)-binding Rossmann-fold domains"/>
    <property type="match status" value="1"/>
</dbReference>
<dbReference type="CDD" id="cd05301">
    <property type="entry name" value="GDH"/>
    <property type="match status" value="1"/>
</dbReference>
<keyword evidence="6" id="KW-1185">Reference proteome</keyword>
<dbReference type="GeneID" id="106744195"/>
<dbReference type="AlphaFoldDB" id="A0A6P3X7B5"/>
<dbReference type="GO" id="GO:0008465">
    <property type="term" value="F:hydroxypyruvate reductase (NADH) activity"/>
    <property type="evidence" value="ECO:0007669"/>
    <property type="project" value="TreeGrafter"/>
</dbReference>
<dbReference type="Proteomes" id="UP000515204">
    <property type="component" value="Unplaced"/>
</dbReference>
<dbReference type="InterPro" id="IPR006139">
    <property type="entry name" value="D-isomer_2_OHA_DH_cat_dom"/>
</dbReference>
<gene>
    <name evidence="7" type="primary">LOC106744195</name>
</gene>
<organism evidence="6 7">
    <name type="scientific">Dinoponera quadriceps</name>
    <name type="common">South American ant</name>
    <dbReference type="NCBI Taxonomy" id="609295"/>
    <lineage>
        <taxon>Eukaryota</taxon>
        <taxon>Metazoa</taxon>
        <taxon>Ecdysozoa</taxon>
        <taxon>Arthropoda</taxon>
        <taxon>Hexapoda</taxon>
        <taxon>Insecta</taxon>
        <taxon>Pterygota</taxon>
        <taxon>Neoptera</taxon>
        <taxon>Endopterygota</taxon>
        <taxon>Hymenoptera</taxon>
        <taxon>Apocrita</taxon>
        <taxon>Aculeata</taxon>
        <taxon>Formicoidea</taxon>
        <taxon>Formicidae</taxon>
        <taxon>Ponerinae</taxon>
        <taxon>Ponerini</taxon>
        <taxon>Dinoponera</taxon>
    </lineage>
</organism>
<reference evidence="7" key="1">
    <citation type="submission" date="2025-08" db="UniProtKB">
        <authorList>
            <consortium name="RefSeq"/>
        </authorList>
    </citation>
    <scope>IDENTIFICATION</scope>
</reference>
<dbReference type="PANTHER" id="PTHR10996">
    <property type="entry name" value="2-HYDROXYACID DEHYDROGENASE-RELATED"/>
    <property type="match status" value="1"/>
</dbReference>
<evidence type="ECO:0000313" key="6">
    <source>
        <dbReference type="Proteomes" id="UP000515204"/>
    </source>
</evidence>
<evidence type="ECO:0000256" key="1">
    <source>
        <dbReference type="ARBA" id="ARBA00023002"/>
    </source>
</evidence>